<comment type="similarity">
    <text evidence="1">Belongs to the prephenate/arogenate dehydrogenase family.</text>
</comment>
<name>A0ABR7NEL5_9FIRM</name>
<dbReference type="InterPro" id="IPR036291">
    <property type="entry name" value="NAD(P)-bd_dom_sf"/>
</dbReference>
<dbReference type="PANTHER" id="PTHR21363">
    <property type="entry name" value="PREPHENATE DEHYDROGENASE"/>
    <property type="match status" value="1"/>
</dbReference>
<evidence type="ECO:0000256" key="1">
    <source>
        <dbReference type="ARBA" id="ARBA00007964"/>
    </source>
</evidence>
<evidence type="ECO:0000313" key="6">
    <source>
        <dbReference type="Proteomes" id="UP000658131"/>
    </source>
</evidence>
<reference evidence="5 6" key="1">
    <citation type="submission" date="2020-08" db="EMBL/GenBank/DDBJ databases">
        <title>Genome public.</title>
        <authorList>
            <person name="Liu C."/>
            <person name="Sun Q."/>
        </authorList>
    </citation>
    <scope>NUCLEOTIDE SEQUENCE [LARGE SCALE GENOMIC DNA]</scope>
    <source>
        <strain evidence="5 6">BX1</strain>
    </source>
</reference>
<dbReference type="Pfam" id="PF20463">
    <property type="entry name" value="PDH_C"/>
    <property type="match status" value="1"/>
</dbReference>
<evidence type="ECO:0000259" key="4">
    <source>
        <dbReference type="PROSITE" id="PS51176"/>
    </source>
</evidence>
<keyword evidence="6" id="KW-1185">Reference proteome</keyword>
<evidence type="ECO:0000256" key="2">
    <source>
        <dbReference type="ARBA" id="ARBA00023002"/>
    </source>
</evidence>
<protein>
    <submittedName>
        <fullName evidence="5">Prephenate dehydrogenase</fullName>
    </submittedName>
</protein>
<dbReference type="PROSITE" id="PS51176">
    <property type="entry name" value="PDH_ADH"/>
    <property type="match status" value="1"/>
</dbReference>
<dbReference type="EMBL" id="JACRTB010000001">
    <property type="protein sequence ID" value="MBC8574815.1"/>
    <property type="molecule type" value="Genomic_DNA"/>
</dbReference>
<proteinExistence type="inferred from homology"/>
<dbReference type="InterPro" id="IPR003099">
    <property type="entry name" value="Prephen_DH"/>
</dbReference>
<dbReference type="Gene3D" id="1.10.3660.10">
    <property type="entry name" value="6-phosphogluconate dehydrogenase C-terminal like domain"/>
    <property type="match status" value="1"/>
</dbReference>
<dbReference type="SUPFAM" id="SSF51735">
    <property type="entry name" value="NAD(P)-binding Rossmann-fold domains"/>
    <property type="match status" value="1"/>
</dbReference>
<accession>A0ABR7NEL5</accession>
<dbReference type="InterPro" id="IPR050812">
    <property type="entry name" value="Preph/Arog_dehydrog"/>
</dbReference>
<dbReference type="SUPFAM" id="SSF48179">
    <property type="entry name" value="6-phosphogluconate dehydrogenase C-terminal domain-like"/>
    <property type="match status" value="1"/>
</dbReference>
<keyword evidence="2" id="KW-0560">Oxidoreductase</keyword>
<dbReference type="InterPro" id="IPR046826">
    <property type="entry name" value="PDH_N"/>
</dbReference>
<dbReference type="InterPro" id="IPR046825">
    <property type="entry name" value="PDH_C"/>
</dbReference>
<dbReference type="Proteomes" id="UP000658131">
    <property type="component" value="Unassembled WGS sequence"/>
</dbReference>
<dbReference type="PANTHER" id="PTHR21363:SF0">
    <property type="entry name" value="PREPHENATE DEHYDROGENASE [NADP(+)]"/>
    <property type="match status" value="1"/>
</dbReference>
<organism evidence="5 6">
    <name type="scientific">Yanshouia hominis</name>
    <dbReference type="NCBI Taxonomy" id="2763673"/>
    <lineage>
        <taxon>Bacteria</taxon>
        <taxon>Bacillati</taxon>
        <taxon>Bacillota</taxon>
        <taxon>Clostridia</taxon>
        <taxon>Eubacteriales</taxon>
        <taxon>Oscillospiraceae</taxon>
        <taxon>Yanshouia</taxon>
    </lineage>
</organism>
<dbReference type="Gene3D" id="3.40.50.720">
    <property type="entry name" value="NAD(P)-binding Rossmann-like Domain"/>
    <property type="match status" value="1"/>
</dbReference>
<evidence type="ECO:0000256" key="3">
    <source>
        <dbReference type="ARBA" id="ARBA00029440"/>
    </source>
</evidence>
<dbReference type="RefSeq" id="WP_262398514.1">
    <property type="nucleotide sequence ID" value="NZ_JACRTB010000001.1"/>
</dbReference>
<gene>
    <name evidence="5" type="ORF">H8717_00100</name>
</gene>
<dbReference type="Pfam" id="PF02153">
    <property type="entry name" value="PDH_N"/>
    <property type="match status" value="1"/>
</dbReference>
<comment type="pathway">
    <text evidence="3">Amino-acid biosynthesis.</text>
</comment>
<sequence length="280" mass="30481">MNIAVVGLGLIGGSIARAFKEKTGHMVYGWNRTQQILCKAKLVGAVDGPLTDDRLAECDAVFIALYPQTAIRWLTEHAPLIKKGALVFDTCGVKQPVCAPCFALAKEYGFDFIGAHPMAGVEHAGFDSSTGSMFEGASMILVPPTGMAIETVAKAKALSLELDFERVVITDAAEHDRMIAYTSQMAHVVSSAYVQSPCSLRHRGFSAGSYRDMTRVACLQEDMWTELFLDNSEPLSAELGELIGRLQRFHDAIASKDAETLHEMLRAGRVRKEEADGKVL</sequence>
<feature type="domain" description="Prephenate/arogenate dehydrogenase" evidence="4">
    <location>
        <begin position="1"/>
        <end position="280"/>
    </location>
</feature>
<evidence type="ECO:0000313" key="5">
    <source>
        <dbReference type="EMBL" id="MBC8574815.1"/>
    </source>
</evidence>
<dbReference type="InterPro" id="IPR008927">
    <property type="entry name" value="6-PGluconate_DH-like_C_sf"/>
</dbReference>
<comment type="caution">
    <text evidence="5">The sequence shown here is derived from an EMBL/GenBank/DDBJ whole genome shotgun (WGS) entry which is preliminary data.</text>
</comment>